<proteinExistence type="predicted"/>
<comment type="caution">
    <text evidence="1">The sequence shown here is derived from an EMBL/GenBank/DDBJ whole genome shotgun (WGS) entry which is preliminary data.</text>
</comment>
<evidence type="ECO:0000313" key="1">
    <source>
        <dbReference type="EMBL" id="TCC88495.1"/>
    </source>
</evidence>
<organism evidence="1 2">
    <name type="scientific">Pedobacter frigiditerrae</name>
    <dbReference type="NCBI Taxonomy" id="2530452"/>
    <lineage>
        <taxon>Bacteria</taxon>
        <taxon>Pseudomonadati</taxon>
        <taxon>Bacteroidota</taxon>
        <taxon>Sphingobacteriia</taxon>
        <taxon>Sphingobacteriales</taxon>
        <taxon>Sphingobacteriaceae</taxon>
        <taxon>Pedobacter</taxon>
    </lineage>
</organism>
<accession>A0A4R0MNX6</accession>
<protein>
    <submittedName>
        <fullName evidence="1">Uncharacterized protein</fullName>
    </submittedName>
</protein>
<name>A0A4R0MNX6_9SPHI</name>
<keyword evidence="2" id="KW-1185">Reference proteome</keyword>
<dbReference type="EMBL" id="SJSK01000005">
    <property type="protein sequence ID" value="TCC88495.1"/>
    <property type="molecule type" value="Genomic_DNA"/>
</dbReference>
<dbReference type="Proteomes" id="UP000292884">
    <property type="component" value="Unassembled WGS sequence"/>
</dbReference>
<dbReference type="OrthoDB" id="2081715at2"/>
<sequence>MTDEELQVFIDNYSTVDFDRIKLIWNGKYGQDFIDDNYDFRIQVCEFVVPQIEKVKLGLIRDLYCETGKTSPMTFGVYLKFHLFADELLKRGGTDYLLDYIRGASHSMDTGMRSGILTISTQTAKELLAYFDQLKSKSTDPEELSLLNDFIRHRLEYNANKEESPVAQSTLPKARQTWLKKLFGFE</sequence>
<gene>
    <name evidence="1" type="ORF">EZ428_17790</name>
</gene>
<reference evidence="1 2" key="1">
    <citation type="submission" date="2019-02" db="EMBL/GenBank/DDBJ databases">
        <title>Pedobacter sp. RP-1-13 sp. nov., isolated from Arctic soil.</title>
        <authorList>
            <person name="Dahal R.H."/>
        </authorList>
    </citation>
    <scope>NUCLEOTIDE SEQUENCE [LARGE SCALE GENOMIC DNA]</scope>
    <source>
        <strain evidence="1 2">RP-1-13</strain>
    </source>
</reference>
<dbReference type="RefSeq" id="WP_131554549.1">
    <property type="nucleotide sequence ID" value="NZ_SJSK01000005.1"/>
</dbReference>
<evidence type="ECO:0000313" key="2">
    <source>
        <dbReference type="Proteomes" id="UP000292884"/>
    </source>
</evidence>
<dbReference type="AlphaFoldDB" id="A0A4R0MNX6"/>